<evidence type="ECO:0000256" key="1">
    <source>
        <dbReference type="ARBA" id="ARBA00010546"/>
    </source>
</evidence>
<dbReference type="Pfam" id="PF24064">
    <property type="entry name" value="HTH_NPRL3"/>
    <property type="match status" value="1"/>
</dbReference>
<feature type="compositionally biased region" description="Polar residues" evidence="5">
    <location>
        <begin position="816"/>
        <end position="826"/>
    </location>
</feature>
<keyword evidence="4" id="KW-0732">Signal</keyword>
<dbReference type="InterPro" id="IPR056603">
    <property type="entry name" value="HTH_NPRL3"/>
</dbReference>
<comment type="subcellular location">
    <subcellularLocation>
        <location evidence="4">Vacuole membrane</location>
        <topology evidence="4">Peripheral membrane protein</topology>
    </subcellularLocation>
</comment>
<feature type="domain" description="GATOR1 complex protein NPRL3 C-terminal HTH" evidence="6">
    <location>
        <begin position="867"/>
        <end position="928"/>
    </location>
</feature>
<keyword evidence="8" id="KW-1185">Reference proteome</keyword>
<evidence type="ECO:0000256" key="2">
    <source>
        <dbReference type="ARBA" id="ARBA00017880"/>
    </source>
</evidence>
<dbReference type="GO" id="GO:0034198">
    <property type="term" value="P:cellular response to amino acid starvation"/>
    <property type="evidence" value="ECO:0007669"/>
    <property type="project" value="TreeGrafter"/>
</dbReference>
<keyword evidence="4" id="KW-0469">Meiosis</keyword>
<dbReference type="RefSeq" id="XP_017989301.1">
    <property type="nucleotide sequence ID" value="XM_018133536.1"/>
</dbReference>
<dbReference type="PANTHER" id="PTHR13153:SF5">
    <property type="entry name" value="GATOR COMPLEX PROTEIN NPRL3"/>
    <property type="match status" value="1"/>
</dbReference>
<name>A0A120K2Q8_9SACH</name>
<dbReference type="GO" id="GO:0051321">
    <property type="term" value="P:meiotic cell cycle"/>
    <property type="evidence" value="ECO:0007669"/>
    <property type="project" value="UniProtKB-UniRule"/>
</dbReference>
<dbReference type="GO" id="GO:0038202">
    <property type="term" value="P:TORC1 signaling"/>
    <property type="evidence" value="ECO:0007669"/>
    <property type="project" value="TreeGrafter"/>
</dbReference>
<dbReference type="InterPro" id="IPR005365">
    <property type="entry name" value="Npr3"/>
</dbReference>
<dbReference type="GO" id="GO:1990130">
    <property type="term" value="C:GATOR1 complex"/>
    <property type="evidence" value="ECO:0007669"/>
    <property type="project" value="TreeGrafter"/>
</dbReference>
<feature type="compositionally biased region" description="Low complexity" evidence="5">
    <location>
        <begin position="70"/>
        <end position="109"/>
    </location>
</feature>
<dbReference type="GeneID" id="28725651"/>
<dbReference type="GO" id="GO:0005774">
    <property type="term" value="C:vacuolar membrane"/>
    <property type="evidence" value="ECO:0007669"/>
    <property type="project" value="UniProtKB-SubCell"/>
</dbReference>
<dbReference type="PANTHER" id="PTHR13153">
    <property type="entry name" value="CGTHBA PROTEIN -14 GENE PROTEIN"/>
    <property type="match status" value="1"/>
</dbReference>
<dbReference type="Proteomes" id="UP000243052">
    <property type="component" value="Chromosome vii"/>
</dbReference>
<feature type="region of interest" description="Disordered" evidence="5">
    <location>
        <begin position="620"/>
        <end position="640"/>
    </location>
</feature>
<feature type="compositionally biased region" description="Acidic residues" evidence="5">
    <location>
        <begin position="834"/>
        <end position="845"/>
    </location>
</feature>
<protein>
    <recommendedName>
        <fullName evidence="2 4">Nitrogen permease regulator 3</fullName>
    </recommendedName>
    <alternativeName>
        <fullName evidence="3 4">Required for meiotic nuclear division protein 11</fullName>
    </alternativeName>
</protein>
<gene>
    <name evidence="7" type="ORF">AW171_hschr74332</name>
</gene>
<dbReference type="EMBL" id="CP014247">
    <property type="protein sequence ID" value="AMD22305.1"/>
    <property type="molecule type" value="Genomic_DNA"/>
</dbReference>
<proteinExistence type="inferred from homology"/>
<dbReference type="Pfam" id="PF03666">
    <property type="entry name" value="NPR3"/>
    <property type="match status" value="1"/>
</dbReference>
<dbReference type="OrthoDB" id="18648at2759"/>
<feature type="region of interest" description="Disordered" evidence="5">
    <location>
        <begin position="812"/>
        <end position="845"/>
    </location>
</feature>
<feature type="region of interest" description="Disordered" evidence="5">
    <location>
        <begin position="296"/>
        <end position="368"/>
    </location>
</feature>
<accession>A0A120K2Q8</accession>
<comment type="function">
    <text evidence="4">Mediates inactivation of the TORC1 complex in response to amino acid starvation. Required for meiotic nuclear division.</text>
</comment>
<dbReference type="STRING" id="45286.A0A120K2Q8"/>
<dbReference type="GO" id="GO:0010508">
    <property type="term" value="P:positive regulation of autophagy"/>
    <property type="evidence" value="ECO:0007669"/>
    <property type="project" value="TreeGrafter"/>
</dbReference>
<sequence length="933" mass="103558">MYTNLPKSCLVGIVLTISSHSGPQVVYHYPPLSEPIQLTKDKLVPEGGNGIHVSAANKFRTSQSEDAAYNSVSSSSDTASDATSGLSDSDLSTDYADFSDSSSQSDSSSECVSGAAEGNDAESNVPSPFPMDSSYNQIPDSQSVLAASLNAPELTSTKPKSVKSRHSQISATKLFQYLANNSDGGESRQPSIFSKLTSNEDTDTLRLIEHGNTYDGESILSLEAGLENVDVNDIMDSRIFQSEYFQDTSKILNFNAEFVAEICSPPKEMCNTRFEFTVDELCFLGLPIHVDDKGRWRRKKRKRNPNNTRSRRSESAGVHHTIGSDVKTSPIAKQEQDEMADGEASDHTPCGSAKANDEEPGGPTNNQLDEIEDLQKAANMFHVCFIMNPQLIEYNERVDDMYHYIVTRLSLILRYIQDKTGYVIKECAKILRTKDRVLKRSKTLKSLHGQGVQGKYLYKCILKSSSLARALTKCFHSIVNNEIVTLHIGNNKVLSLQIPIKNEFANLPDLKTNPVLRGSFLSSILNTKFLGYASEVANGESSILTEHDGIFQADNDILDYALLLLDEAPNIIKDLENSSLDNDFSNLLMVNLVKILKATVPLRSYLYLVDQLLGLNSSAPLSGGGSGPSTTPAVSVNDSSTNSFRSNVLRSIALHLTYWRHARIVLPISSKNTYIVSPLAPIRGTSIYDIETGDLGITEGKAMIYQNQELFHSKFPTLPTLPSFLSTISNAKPRSFGHVIPSKDHEYLYLNALSWLIRYGYLTQLFTFIWIRVDRSIKIAVDEDLEREGVRKWNSKSTKEHINPHDNVATVKKTPDSVSTADSKVSSGAADIEGNGESDYSDAPESMDDNMFEGLDYTIILEPKTATALEKRWLYKCVEGQPAELQMLFRRVVKYCNGRTPLEWMILKEIAPKHELKRLLVALGDYAVQVRHW</sequence>
<reference evidence="7 8" key="1">
    <citation type="submission" date="2016-01" db="EMBL/GenBank/DDBJ databases">
        <title>Genome sequence of the yeast Holleya sinecauda.</title>
        <authorList>
            <person name="Dietrich F.S."/>
        </authorList>
    </citation>
    <scope>NUCLEOTIDE SEQUENCE [LARGE SCALE GENOMIC DNA]</scope>
    <source>
        <strain evidence="7 8">ATCC 58844</strain>
    </source>
</reference>
<dbReference type="GO" id="GO:1904262">
    <property type="term" value="P:negative regulation of TORC1 signaling"/>
    <property type="evidence" value="ECO:0007669"/>
    <property type="project" value="TreeGrafter"/>
</dbReference>
<comment type="similarity">
    <text evidence="1 4">Belongs to the NPR3 family.</text>
</comment>
<evidence type="ECO:0000256" key="3">
    <source>
        <dbReference type="ARBA" id="ARBA00030028"/>
    </source>
</evidence>
<evidence type="ECO:0000313" key="7">
    <source>
        <dbReference type="EMBL" id="AMD22305.1"/>
    </source>
</evidence>
<evidence type="ECO:0000256" key="5">
    <source>
        <dbReference type="SAM" id="MobiDB-lite"/>
    </source>
</evidence>
<feature type="compositionally biased region" description="Polar residues" evidence="5">
    <location>
        <begin position="630"/>
        <end position="640"/>
    </location>
</feature>
<feature type="region of interest" description="Disordered" evidence="5">
    <location>
        <begin position="70"/>
        <end position="138"/>
    </location>
</feature>
<organism evidence="7 8">
    <name type="scientific">Eremothecium sinecaudum</name>
    <dbReference type="NCBI Taxonomy" id="45286"/>
    <lineage>
        <taxon>Eukaryota</taxon>
        <taxon>Fungi</taxon>
        <taxon>Dikarya</taxon>
        <taxon>Ascomycota</taxon>
        <taxon>Saccharomycotina</taxon>
        <taxon>Saccharomycetes</taxon>
        <taxon>Saccharomycetales</taxon>
        <taxon>Saccharomycetaceae</taxon>
        <taxon>Eremothecium</taxon>
    </lineage>
</organism>
<evidence type="ECO:0000259" key="6">
    <source>
        <dbReference type="Pfam" id="PF24064"/>
    </source>
</evidence>
<evidence type="ECO:0000256" key="4">
    <source>
        <dbReference type="RuleBase" id="RU368069"/>
    </source>
</evidence>
<evidence type="ECO:0000313" key="8">
    <source>
        <dbReference type="Proteomes" id="UP000243052"/>
    </source>
</evidence>
<dbReference type="AlphaFoldDB" id="A0A120K2Q8"/>